<proteinExistence type="predicted"/>
<feature type="non-terminal residue" evidence="4">
    <location>
        <position position="394"/>
    </location>
</feature>
<dbReference type="AlphaFoldDB" id="A0A5C6M6R3"/>
<dbReference type="InterPro" id="IPR037348">
    <property type="entry name" value="TMADH/DMDH_FMN-bd"/>
</dbReference>
<feature type="domain" description="NADH:flavin oxidoreductase/NADH oxidase N-terminal" evidence="3">
    <location>
        <begin position="8"/>
        <end position="340"/>
    </location>
</feature>
<organism evidence="4 5">
    <name type="scientific">Planctomyces bekefii</name>
    <dbReference type="NCBI Taxonomy" id="1653850"/>
    <lineage>
        <taxon>Bacteria</taxon>
        <taxon>Pseudomonadati</taxon>
        <taxon>Planctomycetota</taxon>
        <taxon>Planctomycetia</taxon>
        <taxon>Planctomycetales</taxon>
        <taxon>Planctomycetaceae</taxon>
        <taxon>Planctomyces</taxon>
    </lineage>
</organism>
<evidence type="ECO:0000313" key="4">
    <source>
        <dbReference type="EMBL" id="TWW08731.1"/>
    </source>
</evidence>
<keyword evidence="1" id="KW-0285">Flavoprotein</keyword>
<keyword evidence="2" id="KW-0560">Oxidoreductase</keyword>
<dbReference type="EMBL" id="SRHE01000528">
    <property type="protein sequence ID" value="TWW08731.1"/>
    <property type="molecule type" value="Genomic_DNA"/>
</dbReference>
<dbReference type="GO" id="GO:0010181">
    <property type="term" value="F:FMN binding"/>
    <property type="evidence" value="ECO:0007669"/>
    <property type="project" value="InterPro"/>
</dbReference>
<dbReference type="GO" id="GO:0016491">
    <property type="term" value="F:oxidoreductase activity"/>
    <property type="evidence" value="ECO:0007669"/>
    <property type="project" value="UniProtKB-KW"/>
</dbReference>
<dbReference type="PANTHER" id="PTHR43656">
    <property type="entry name" value="BINDING OXIDOREDUCTASE, PUTATIVE (AFU_ORTHOLOGUE AFUA_2G08260)-RELATED"/>
    <property type="match status" value="1"/>
</dbReference>
<evidence type="ECO:0000313" key="5">
    <source>
        <dbReference type="Proteomes" id="UP000321083"/>
    </source>
</evidence>
<protein>
    <recommendedName>
        <fullName evidence="3">NADH:flavin oxidoreductase/NADH oxidase N-terminal domain-containing protein</fullName>
    </recommendedName>
</protein>
<evidence type="ECO:0000256" key="2">
    <source>
        <dbReference type="ARBA" id="ARBA00023002"/>
    </source>
</evidence>
<dbReference type="Proteomes" id="UP000321083">
    <property type="component" value="Unassembled WGS sequence"/>
</dbReference>
<dbReference type="SUPFAM" id="SSF51395">
    <property type="entry name" value="FMN-linked oxidoreductases"/>
    <property type="match status" value="1"/>
</dbReference>
<reference evidence="4 5" key="1">
    <citation type="submission" date="2019-08" db="EMBL/GenBank/DDBJ databases">
        <title>100 year-old enigma solved: identification of Planctomyces bekefii, the type genus and species of the phylum Planctomycetes.</title>
        <authorList>
            <person name="Svetlana D.N."/>
            <person name="Overmann J."/>
        </authorList>
    </citation>
    <scope>NUCLEOTIDE SEQUENCE [LARGE SCALE GENOMIC DNA]</scope>
    <source>
        <strain evidence="4">Phe10_nw2017</strain>
    </source>
</reference>
<dbReference type="PANTHER" id="PTHR43656:SF2">
    <property type="entry name" value="BINDING OXIDOREDUCTASE, PUTATIVE (AFU_ORTHOLOGUE AFUA_2G08260)-RELATED"/>
    <property type="match status" value="1"/>
</dbReference>
<dbReference type="InterPro" id="IPR001155">
    <property type="entry name" value="OxRdtase_FMN_N"/>
</dbReference>
<gene>
    <name evidence="4" type="ORF">E3A20_21390</name>
</gene>
<comment type="caution">
    <text evidence="4">The sequence shown here is derived from an EMBL/GenBank/DDBJ whole genome shotgun (WGS) entry which is preliminary data.</text>
</comment>
<evidence type="ECO:0000259" key="3">
    <source>
        <dbReference type="Pfam" id="PF00724"/>
    </source>
</evidence>
<accession>A0A5C6M6R3</accession>
<sequence length="394" mass="43493">MSGLYDILFEPVAIGPVVAPNRFFQVAHCNGMGHRYPKSLAAMRGIKAEGGWGVVCTEEVEIHHSSDLAPFLEGRLWSDDDIPGLALMAEKVHTHGALAAIELVYSGANAPNYYSRSTAFGPKSMGLTGGTGFEPMQSRRMDKSDIRNVRKWHRQAALRAKAAGFDIIYCYAAHGLTLAIQFMLRRYNDRTDEYGGSLKNRVRFLKEIIEDTKDAVGDKCAVAVRLAVDELMGKEGITHDGEGHEIVSMIAELPDLWDVNISSWSNDSATSRFEKEGYQEKYIAFVKGLTSKPVVGVGRYTSPDSMVSAIRRGVLDLIGAARPSIADPFLPNKVRNNRLDEIRECIGCNICVSADMKCVPIRCTQNPTMGEEWRRGWHPEKIAAATSDARILVV</sequence>
<evidence type="ECO:0000256" key="1">
    <source>
        <dbReference type="ARBA" id="ARBA00022630"/>
    </source>
</evidence>
<dbReference type="CDD" id="cd02929">
    <property type="entry name" value="TMADH_HD_FMN"/>
    <property type="match status" value="1"/>
</dbReference>
<dbReference type="Pfam" id="PF00724">
    <property type="entry name" value="Oxidored_FMN"/>
    <property type="match status" value="1"/>
</dbReference>
<dbReference type="InterPro" id="IPR013785">
    <property type="entry name" value="Aldolase_TIM"/>
</dbReference>
<name>A0A5C6M6R3_9PLAN</name>
<reference evidence="4 5" key="2">
    <citation type="submission" date="2019-08" db="EMBL/GenBank/DDBJ databases">
        <authorList>
            <person name="Henke P."/>
        </authorList>
    </citation>
    <scope>NUCLEOTIDE SEQUENCE [LARGE SCALE GENOMIC DNA]</scope>
    <source>
        <strain evidence="4">Phe10_nw2017</strain>
    </source>
</reference>
<dbReference type="InterPro" id="IPR051799">
    <property type="entry name" value="NADH_flavin_oxidoreductase"/>
</dbReference>
<dbReference type="Gene3D" id="3.20.20.70">
    <property type="entry name" value="Aldolase class I"/>
    <property type="match status" value="1"/>
</dbReference>
<keyword evidence="5" id="KW-1185">Reference proteome</keyword>